<sequence>MGGVSGKKKKKNCHNKKKNGGGSAEEDKEENFDNGGIVVEALMEDSGTKEKSNFSKNNTKIEENGEDTEAEIEIETEVETEREMEMQLKNIEWIFDDAELNSKIPVKFNRNWRFVVSDECLGLSRSILLTAFHHRYGGNEGSSAAFVQGVKNRGGEASTSVEHVNTCAEDGGGDSNIFPLDPHSIGEILARLPLPSMIRAKSVCKSWDAAIGGLMNVERHHLTAHHIAQGFHGIVFFSSPLNRWFRIPLPWKRWKWRLNYSRDQCTPGLGLSAAGGGLFLFVDWSSGRHYTPVVFNPLIKQHRVLPDFPLCPGMAIELIAESDHFKVITIASKDTELSKVTPLVYNSSTNNWTIGVPVATTCISHSHPWTSTVRDGVVYCTSSYGLHLGCYDIARDEFKFMEIEGGLPPLVDCLDYDKNFHAALPALVACNGKLILVARLQRWAGQQSILGRLPLIKHTLVGLWELDLSAKNKSWSLVSVTPQGLLEDTVKSSDGADFQ</sequence>
<dbReference type="EMBL" id="JAHRHJ020000010">
    <property type="protein sequence ID" value="KAH9298973.1"/>
    <property type="molecule type" value="Genomic_DNA"/>
</dbReference>
<proteinExistence type="predicted"/>
<dbReference type="Proteomes" id="UP000824469">
    <property type="component" value="Unassembled WGS sequence"/>
</dbReference>
<comment type="caution">
    <text evidence="2">The sequence shown here is derived from an EMBL/GenBank/DDBJ whole genome shotgun (WGS) entry which is preliminary data.</text>
</comment>
<dbReference type="SUPFAM" id="SSF50965">
    <property type="entry name" value="Galactose oxidase, central domain"/>
    <property type="match status" value="1"/>
</dbReference>
<dbReference type="SUPFAM" id="SSF81383">
    <property type="entry name" value="F-box domain"/>
    <property type="match status" value="1"/>
</dbReference>
<feature type="region of interest" description="Disordered" evidence="1">
    <location>
        <begin position="1"/>
        <end position="69"/>
    </location>
</feature>
<evidence type="ECO:0000256" key="1">
    <source>
        <dbReference type="SAM" id="MobiDB-lite"/>
    </source>
</evidence>
<feature type="non-terminal residue" evidence="2">
    <location>
        <position position="499"/>
    </location>
</feature>
<dbReference type="InterPro" id="IPR036047">
    <property type="entry name" value="F-box-like_dom_sf"/>
</dbReference>
<protein>
    <recommendedName>
        <fullName evidence="4">F-box domain-containing protein</fullName>
    </recommendedName>
</protein>
<name>A0AA38FDW6_TAXCH</name>
<gene>
    <name evidence="2" type="ORF">KI387_030655</name>
</gene>
<evidence type="ECO:0000313" key="3">
    <source>
        <dbReference type="Proteomes" id="UP000824469"/>
    </source>
</evidence>
<keyword evidence="3" id="KW-1185">Reference proteome</keyword>
<evidence type="ECO:0000313" key="2">
    <source>
        <dbReference type="EMBL" id="KAH9298973.1"/>
    </source>
</evidence>
<reference evidence="2 3" key="1">
    <citation type="journal article" date="2021" name="Nat. Plants">
        <title>The Taxus genome provides insights into paclitaxel biosynthesis.</title>
        <authorList>
            <person name="Xiong X."/>
            <person name="Gou J."/>
            <person name="Liao Q."/>
            <person name="Li Y."/>
            <person name="Zhou Q."/>
            <person name="Bi G."/>
            <person name="Li C."/>
            <person name="Du R."/>
            <person name="Wang X."/>
            <person name="Sun T."/>
            <person name="Guo L."/>
            <person name="Liang H."/>
            <person name="Lu P."/>
            <person name="Wu Y."/>
            <person name="Zhang Z."/>
            <person name="Ro D.K."/>
            <person name="Shang Y."/>
            <person name="Huang S."/>
            <person name="Yan J."/>
        </authorList>
    </citation>
    <scope>NUCLEOTIDE SEQUENCE [LARGE SCALE GENOMIC DNA]</scope>
    <source>
        <strain evidence="2">Ta-2019</strain>
    </source>
</reference>
<dbReference type="InterPro" id="IPR011043">
    <property type="entry name" value="Gal_Oxase/kelch_b-propeller"/>
</dbReference>
<accession>A0AA38FDW6</accession>
<feature type="compositionally biased region" description="Basic residues" evidence="1">
    <location>
        <begin position="1"/>
        <end position="19"/>
    </location>
</feature>
<evidence type="ECO:0008006" key="4">
    <source>
        <dbReference type="Google" id="ProtNLM"/>
    </source>
</evidence>
<dbReference type="AlphaFoldDB" id="A0AA38FDW6"/>
<organism evidence="2 3">
    <name type="scientific">Taxus chinensis</name>
    <name type="common">Chinese yew</name>
    <name type="synonym">Taxus wallichiana var. chinensis</name>
    <dbReference type="NCBI Taxonomy" id="29808"/>
    <lineage>
        <taxon>Eukaryota</taxon>
        <taxon>Viridiplantae</taxon>
        <taxon>Streptophyta</taxon>
        <taxon>Embryophyta</taxon>
        <taxon>Tracheophyta</taxon>
        <taxon>Spermatophyta</taxon>
        <taxon>Pinopsida</taxon>
        <taxon>Pinidae</taxon>
        <taxon>Conifers II</taxon>
        <taxon>Cupressales</taxon>
        <taxon>Taxaceae</taxon>
        <taxon>Taxus</taxon>
    </lineage>
</organism>
<dbReference type="InterPro" id="IPR050796">
    <property type="entry name" value="SCF_F-box_component"/>
</dbReference>
<feature type="compositionally biased region" description="Basic and acidic residues" evidence="1">
    <location>
        <begin position="46"/>
        <end position="63"/>
    </location>
</feature>
<dbReference type="PANTHER" id="PTHR31672">
    <property type="entry name" value="BNACNNG10540D PROTEIN"/>
    <property type="match status" value="1"/>
</dbReference>
<dbReference type="PANTHER" id="PTHR31672:SF2">
    <property type="entry name" value="F-BOX DOMAIN-CONTAINING PROTEIN"/>
    <property type="match status" value="1"/>
</dbReference>